<proteinExistence type="predicted"/>
<name>A0A1W2FH07_KIBAR</name>
<feature type="signal peptide" evidence="1">
    <location>
        <begin position="1"/>
        <end position="28"/>
    </location>
</feature>
<dbReference type="InterPro" id="IPR011048">
    <property type="entry name" value="Haem_d1_sf"/>
</dbReference>
<keyword evidence="3" id="KW-1185">Reference proteome</keyword>
<sequence>MRSKTRRTAAAFAVFAGLATAVTGEATAEHGGIPFNATALLALSDVDTRAQAYVDDNIGPAIRATDTLTAIWRGGRTDVAVSNSVWGPPTTFAVTPDASHAVVLEVKRQREPGDQSFEDDLEFSTTIAVVDLRGGKPRVVQRTDTGGFAAHSLAISPRGDYVVVANWAAPGEDTGIPEGQGRQLSLIPLRDGRLGAPQLFGLNDIPGPFVYPNTVAWHPSGEFLAVTIGPRNLVAFYRLTGGKLQPWGQPVAAGQFPFPGRWTPDGRLFVTASMEWDEPAVSDRNSPPGSLYSVRFDTDATKEVRHEVIRGARTGINPEGLAISPDGKHVVTVNMRYSHLPEGFDALRPPTTSSITLAELDRDTGATKVAGEYPFDGILPEGVVFDRTGEHLAVAVFDFNGAKAGRGAVQFWRLHRGQHPRLEQLPTEITTPRGTHSLAVIP</sequence>
<dbReference type="AlphaFoldDB" id="A0A1W2FH07"/>
<organism evidence="2 3">
    <name type="scientific">Kibdelosporangium aridum</name>
    <dbReference type="NCBI Taxonomy" id="2030"/>
    <lineage>
        <taxon>Bacteria</taxon>
        <taxon>Bacillati</taxon>
        <taxon>Actinomycetota</taxon>
        <taxon>Actinomycetes</taxon>
        <taxon>Pseudonocardiales</taxon>
        <taxon>Pseudonocardiaceae</taxon>
        <taxon>Kibdelosporangium</taxon>
    </lineage>
</organism>
<dbReference type="Proteomes" id="UP000192674">
    <property type="component" value="Unassembled WGS sequence"/>
</dbReference>
<accession>A0A1W2FH07</accession>
<keyword evidence="1" id="KW-0732">Signal</keyword>
<dbReference type="PANTHER" id="PTHR47197:SF3">
    <property type="entry name" value="DIHYDRO-HEME D1 DEHYDROGENASE"/>
    <property type="match status" value="1"/>
</dbReference>
<dbReference type="PANTHER" id="PTHR47197">
    <property type="entry name" value="PROTEIN NIRF"/>
    <property type="match status" value="1"/>
</dbReference>
<dbReference type="InterPro" id="IPR051200">
    <property type="entry name" value="Host-pathogen_enzymatic-act"/>
</dbReference>
<evidence type="ECO:0000313" key="2">
    <source>
        <dbReference type="EMBL" id="SMD21063.1"/>
    </source>
</evidence>
<feature type="chain" id="PRO_5010697915" evidence="1">
    <location>
        <begin position="29"/>
        <end position="442"/>
    </location>
</feature>
<dbReference type="EMBL" id="FWXV01000006">
    <property type="protein sequence ID" value="SMD21063.1"/>
    <property type="molecule type" value="Genomic_DNA"/>
</dbReference>
<dbReference type="SUPFAM" id="SSF51004">
    <property type="entry name" value="C-terminal (heme d1) domain of cytochrome cd1-nitrite reductase"/>
    <property type="match status" value="1"/>
</dbReference>
<evidence type="ECO:0000313" key="3">
    <source>
        <dbReference type="Proteomes" id="UP000192674"/>
    </source>
</evidence>
<reference evidence="2 3" key="1">
    <citation type="submission" date="2017-04" db="EMBL/GenBank/DDBJ databases">
        <authorList>
            <person name="Afonso C.L."/>
            <person name="Miller P.J."/>
            <person name="Scott M.A."/>
            <person name="Spackman E."/>
            <person name="Goraichik I."/>
            <person name="Dimitrov K.M."/>
            <person name="Suarez D.L."/>
            <person name="Swayne D.E."/>
        </authorList>
    </citation>
    <scope>NUCLEOTIDE SEQUENCE [LARGE SCALE GENOMIC DNA]</scope>
    <source>
        <strain evidence="2 3">DSM 43828</strain>
    </source>
</reference>
<gene>
    <name evidence="2" type="ORF">SAMN05661093_06715</name>
</gene>
<protein>
    <submittedName>
        <fullName evidence="2">6-phosphogluconolactonase, cycloisomerase 2 family</fullName>
    </submittedName>
</protein>
<dbReference type="Gene3D" id="2.130.10.10">
    <property type="entry name" value="YVTN repeat-like/Quinoprotein amine dehydrogenase"/>
    <property type="match status" value="2"/>
</dbReference>
<dbReference type="GO" id="GO:0016853">
    <property type="term" value="F:isomerase activity"/>
    <property type="evidence" value="ECO:0007669"/>
    <property type="project" value="UniProtKB-KW"/>
</dbReference>
<dbReference type="RefSeq" id="WP_143446758.1">
    <property type="nucleotide sequence ID" value="NZ_FWXV01000006.1"/>
</dbReference>
<dbReference type="InterPro" id="IPR015943">
    <property type="entry name" value="WD40/YVTN_repeat-like_dom_sf"/>
</dbReference>
<keyword evidence="2" id="KW-0413">Isomerase</keyword>
<dbReference type="OrthoDB" id="3218397at2"/>
<evidence type="ECO:0000256" key="1">
    <source>
        <dbReference type="SAM" id="SignalP"/>
    </source>
</evidence>